<dbReference type="InterPro" id="IPR011993">
    <property type="entry name" value="PH-like_dom_sf"/>
</dbReference>
<keyword evidence="5" id="KW-0343">GTPase activation</keyword>
<dbReference type="PANTHER" id="PTHR23180">
    <property type="entry name" value="CENTAURIN/ARF"/>
    <property type="match status" value="1"/>
</dbReference>
<dbReference type="PROSITE" id="PS50003">
    <property type="entry name" value="PH_DOMAIN"/>
    <property type="match status" value="1"/>
</dbReference>
<evidence type="ECO:0000256" key="3">
    <source>
        <dbReference type="ARBA" id="ARBA00022833"/>
    </source>
</evidence>
<evidence type="ECO:0000256" key="1">
    <source>
        <dbReference type="ARBA" id="ARBA00022723"/>
    </source>
</evidence>
<dbReference type="OrthoDB" id="10266696at2759"/>
<dbReference type="GO" id="GO:0008270">
    <property type="term" value="F:zinc ion binding"/>
    <property type="evidence" value="ECO:0007669"/>
    <property type="project" value="UniProtKB-KW"/>
</dbReference>
<keyword evidence="5" id="KW-0040">ANK repeat</keyword>
<keyword evidence="3 5" id="KW-0862">Zinc</keyword>
<dbReference type="AlphaFoldDB" id="A0A1D2V8P4"/>
<dbReference type="SMART" id="SM00105">
    <property type="entry name" value="ArfGap"/>
    <property type="match status" value="1"/>
</dbReference>
<dbReference type="Gene3D" id="1.10.220.150">
    <property type="entry name" value="Arf GTPase activating protein"/>
    <property type="match status" value="1"/>
</dbReference>
<keyword evidence="5" id="KW-0963">Cytoplasm</keyword>
<evidence type="ECO:0000256" key="2">
    <source>
        <dbReference type="ARBA" id="ARBA00022771"/>
    </source>
</evidence>
<evidence type="ECO:0000313" key="10">
    <source>
        <dbReference type="Proteomes" id="UP000095038"/>
    </source>
</evidence>
<reference evidence="10" key="1">
    <citation type="submission" date="2016-05" db="EMBL/GenBank/DDBJ databases">
        <title>Comparative genomics of biotechnologically important yeasts.</title>
        <authorList>
            <consortium name="DOE Joint Genome Institute"/>
            <person name="Riley R."/>
            <person name="Haridas S."/>
            <person name="Wolfe K.H."/>
            <person name="Lopes M.R."/>
            <person name="Hittinger C.T."/>
            <person name="Goker M."/>
            <person name="Salamov A."/>
            <person name="Wisecaver J."/>
            <person name="Long T.M."/>
            <person name="Aerts A.L."/>
            <person name="Barry K."/>
            <person name="Choi C."/>
            <person name="Clum A."/>
            <person name="Coughlan A.Y."/>
            <person name="Deshpande S."/>
            <person name="Douglass A.P."/>
            <person name="Hanson S.J."/>
            <person name="Klenk H.-P."/>
            <person name="Labutti K."/>
            <person name="Lapidus A."/>
            <person name="Lindquist E."/>
            <person name="Lipzen A."/>
            <person name="Meier-Kolthoff J.P."/>
            <person name="Ohm R.A."/>
            <person name="Otillar R.P."/>
            <person name="Pangilinan J."/>
            <person name="Peng Y."/>
            <person name="Rokas A."/>
            <person name="Rosa C.A."/>
            <person name="Scheuner C."/>
            <person name="Sibirny A.A."/>
            <person name="Slot J.C."/>
            <person name="Stielow J.B."/>
            <person name="Sun H."/>
            <person name="Kurtzman C.P."/>
            <person name="Blackwell M."/>
            <person name="Grigoriev I.V."/>
            <person name="Jeffries T.W."/>
        </authorList>
    </citation>
    <scope>NUCLEOTIDE SEQUENCE [LARGE SCALE GENOMIC DNA]</scope>
    <source>
        <strain evidence="10">DSM 1968</strain>
    </source>
</reference>
<comment type="function">
    <text evidence="5">GTPase-activating protein for the ADP ribosylation factor family.</text>
</comment>
<keyword evidence="2 4" id="KW-0863">Zinc-finger</keyword>
<evidence type="ECO:0000256" key="4">
    <source>
        <dbReference type="PROSITE-ProRule" id="PRU00288"/>
    </source>
</evidence>
<name>A0A1D2V8P4_9ASCO</name>
<feature type="region of interest" description="Disordered" evidence="6">
    <location>
        <begin position="353"/>
        <end position="380"/>
    </location>
</feature>
<accession>A0A1D2V8P4</accession>
<dbReference type="InterPro" id="IPR038508">
    <property type="entry name" value="ArfGAP_dom_sf"/>
</dbReference>
<evidence type="ECO:0000259" key="7">
    <source>
        <dbReference type="PROSITE" id="PS50003"/>
    </source>
</evidence>
<dbReference type="GeneID" id="30962654"/>
<evidence type="ECO:0000256" key="5">
    <source>
        <dbReference type="RuleBase" id="RU369028"/>
    </source>
</evidence>
<feature type="domain" description="Arf-GAP" evidence="8">
    <location>
        <begin position="902"/>
        <end position="1021"/>
    </location>
</feature>
<dbReference type="InterPro" id="IPR037278">
    <property type="entry name" value="ARFGAP/RecO"/>
</dbReference>
<dbReference type="Gene3D" id="2.30.29.30">
    <property type="entry name" value="Pleckstrin-homology domain (PH domain)/Phosphotyrosine-binding domain (PTB)"/>
    <property type="match status" value="1"/>
</dbReference>
<dbReference type="GO" id="GO:0005096">
    <property type="term" value="F:GTPase activator activity"/>
    <property type="evidence" value="ECO:0007669"/>
    <property type="project" value="UniProtKB-KW"/>
</dbReference>
<keyword evidence="1 5" id="KW-0479">Metal-binding</keyword>
<dbReference type="InterPro" id="IPR045258">
    <property type="entry name" value="ACAP1/2/3-like"/>
</dbReference>
<comment type="subcellular location">
    <subcellularLocation>
        <location evidence="5">Cytoplasm</location>
    </subcellularLocation>
</comment>
<keyword evidence="5" id="KW-0677">Repeat</keyword>
<dbReference type="InterPro" id="IPR001164">
    <property type="entry name" value="ArfGAP_dom"/>
</dbReference>
<dbReference type="Pfam" id="PF00169">
    <property type="entry name" value="PH"/>
    <property type="match status" value="1"/>
</dbReference>
<evidence type="ECO:0000256" key="6">
    <source>
        <dbReference type="SAM" id="MobiDB-lite"/>
    </source>
</evidence>
<proteinExistence type="predicted"/>
<organism evidence="9 10">
    <name type="scientific">Ascoidea rubescens DSM 1968</name>
    <dbReference type="NCBI Taxonomy" id="1344418"/>
    <lineage>
        <taxon>Eukaryota</taxon>
        <taxon>Fungi</taxon>
        <taxon>Dikarya</taxon>
        <taxon>Ascomycota</taxon>
        <taxon>Saccharomycotina</taxon>
        <taxon>Saccharomycetes</taxon>
        <taxon>Ascoideaceae</taxon>
        <taxon>Ascoidea</taxon>
    </lineage>
</organism>
<dbReference type="EMBL" id="KV454496">
    <property type="protein sequence ID" value="ODV57994.1"/>
    <property type="molecule type" value="Genomic_DNA"/>
</dbReference>
<protein>
    <recommendedName>
        <fullName evidence="5">ADP-ribosylation factor GTPase-activating protein</fullName>
    </recommendedName>
</protein>
<dbReference type="SUPFAM" id="SSF50729">
    <property type="entry name" value="PH domain-like"/>
    <property type="match status" value="1"/>
</dbReference>
<evidence type="ECO:0000259" key="8">
    <source>
        <dbReference type="PROSITE" id="PS50115"/>
    </source>
</evidence>
<dbReference type="GO" id="GO:0006891">
    <property type="term" value="P:intra-Golgi vesicle-mediated transport"/>
    <property type="evidence" value="ECO:0007669"/>
    <property type="project" value="TreeGrafter"/>
</dbReference>
<dbReference type="RefSeq" id="XP_020044301.1">
    <property type="nucleotide sequence ID" value="XM_020189018.1"/>
</dbReference>
<dbReference type="InParanoid" id="A0A1D2V8P4"/>
<dbReference type="Pfam" id="PF01412">
    <property type="entry name" value="ArfGap"/>
    <property type="match status" value="1"/>
</dbReference>
<evidence type="ECO:0000313" key="9">
    <source>
        <dbReference type="EMBL" id="ODV57994.1"/>
    </source>
</evidence>
<dbReference type="STRING" id="1344418.A0A1D2V8P4"/>
<sequence length="1131" mass="129612">MGQVTSKDSSDNFSSAVVLTDPNLFNLNKIIIKQPDSVRHKSSPKSSTPSLIYIENQNQFLDISASSNGINDLCSFKQNYDTADYKFPFLLQIASDSKILFIFESSANYINSLSNPTQISSHLAETGNTEVPIQKSGPEPVEGFCFETESELYSCHSTKKSECDTDNSGNHSLQNVAPQENVHGSKQCAKELIKPEDPGIMAFNNLCFVRGKSEAEISRKLSLLETANYLDEDIYMVGDVYREATSVNNTSQIINFKDFSEVSSSTENNRPPQDLNASFKFSLFYEPPQGSSGKFLYFVYSYNSAIHGFQELARFGVWFDLPPEGFIDYSQDFNLIHLFDIHESFSDKSLGDLQFKKRNPSRNSNDMSLSKSNSNQNINRKPEKAIHHQSKMFQNMTSSDAANTIKHQDVWAESNDDSLKKDFNFVPISLLTNYPNSYYSSENETSRGFFLLDSSEIPDEATLFLLKNLLKVLIKKCELVDLSFQNSIRTKSEFLLSLNTFIHTSSSNYSTCLQFTIIFDYFSNQLKRSLEFDNSQLQCFKTYIAKPLKSFYNKINLKYFSLKKKEVEEKTKGVHISFSKNDFLKKEIQDPNCKDILKIDSAKISQKKYLLLFLFSSLSNNQKPFLIQKSLSIFQFDYLNSIDVLFNKHFVKEIVLSFCYFLLETFLQVLKLLRGFDTLLPPIRKYLESQKHLITNFTSQVQNFLQRWDFYQEVRLTQKKRLECCLERKGLEKVISDICSEKFSALSVAKEGILWFYILSENSAWRKSSAILKDGYLTCIPISHNSTKQGFDLRNLTVKPSSFNNDRRFCFELKDEKQLKVLFQASNEQDKNSWITAIQFWSKNHNIHPLVDPKYHSVRDSSISLRQSHTFMGLPEEFPNKTGYQTTKNLTKSAETTKSIEINYLEVVREIDSSNYLCCDCLSSKAVEWISVNMLIVLCIDCAGVHRSLGTHISKIRSLTLDVSIFTREMTKLLSSVSNAVANSYWEFNLLNKTKLISADSSTAQRSIFITNKYKHKQYIEHDIKVHNHLIYGIHSNNIQMILRALANNGNPNMVVIKGKNQEVESTLLEYSLTHFSEADSCPIFEIAELLILNGALVGEKISNRMNLLKEAKDYWQSKIDRSIGMSKERN</sequence>
<dbReference type="PANTHER" id="PTHR23180:SF160">
    <property type="entry name" value="ADP-RIBOSYLATION FACTOR GTPASE-ACTIVATING PROTEIN EFFECTOR PROTEIN 1"/>
    <property type="match status" value="1"/>
</dbReference>
<dbReference type="SMART" id="SM00233">
    <property type="entry name" value="PH"/>
    <property type="match status" value="1"/>
</dbReference>
<dbReference type="GO" id="GO:0005768">
    <property type="term" value="C:endosome"/>
    <property type="evidence" value="ECO:0007669"/>
    <property type="project" value="TreeGrafter"/>
</dbReference>
<dbReference type="InterPro" id="IPR001849">
    <property type="entry name" value="PH_domain"/>
</dbReference>
<feature type="compositionally biased region" description="Polar residues" evidence="6">
    <location>
        <begin position="361"/>
        <end position="379"/>
    </location>
</feature>
<dbReference type="SUPFAM" id="SSF57863">
    <property type="entry name" value="ArfGap/RecO-like zinc finger"/>
    <property type="match status" value="1"/>
</dbReference>
<dbReference type="GO" id="GO:0005802">
    <property type="term" value="C:trans-Golgi network"/>
    <property type="evidence" value="ECO:0007669"/>
    <property type="project" value="TreeGrafter"/>
</dbReference>
<gene>
    <name evidence="9" type="ORF">ASCRUDRAFT_130060</name>
</gene>
<dbReference type="Proteomes" id="UP000095038">
    <property type="component" value="Unassembled WGS sequence"/>
</dbReference>
<feature type="domain" description="PH" evidence="7">
    <location>
        <begin position="747"/>
        <end position="843"/>
    </location>
</feature>
<dbReference type="PROSITE" id="PS50115">
    <property type="entry name" value="ARFGAP"/>
    <property type="match status" value="1"/>
</dbReference>
<keyword evidence="10" id="KW-1185">Reference proteome</keyword>
<dbReference type="CDD" id="cd08204">
    <property type="entry name" value="ArfGap"/>
    <property type="match status" value="1"/>
</dbReference>